<evidence type="ECO:0000256" key="1">
    <source>
        <dbReference type="SAM" id="MobiDB-lite"/>
    </source>
</evidence>
<dbReference type="SMART" id="SM00228">
    <property type="entry name" value="PDZ"/>
    <property type="match status" value="1"/>
</dbReference>
<dbReference type="AlphaFoldDB" id="A0A553PTF2"/>
<keyword evidence="4" id="KW-1185">Reference proteome</keyword>
<reference evidence="3 4" key="1">
    <citation type="journal article" date="2018" name="Nat. Ecol. Evol.">
        <title>Genomic signatures of mitonuclear coevolution across populations of Tigriopus californicus.</title>
        <authorList>
            <person name="Barreto F.S."/>
            <person name="Watson E.T."/>
            <person name="Lima T.G."/>
            <person name="Willett C.S."/>
            <person name="Edmands S."/>
            <person name="Li W."/>
            <person name="Burton R.S."/>
        </authorList>
    </citation>
    <scope>NUCLEOTIDE SEQUENCE [LARGE SCALE GENOMIC DNA]</scope>
    <source>
        <strain evidence="3 4">San Diego</strain>
    </source>
</reference>
<dbReference type="EMBL" id="VCGU01000001">
    <property type="protein sequence ID" value="TRY80955.1"/>
    <property type="molecule type" value="Genomic_DNA"/>
</dbReference>
<feature type="region of interest" description="Disordered" evidence="1">
    <location>
        <begin position="92"/>
        <end position="115"/>
    </location>
</feature>
<dbReference type="Proteomes" id="UP000318571">
    <property type="component" value="Chromosome 12"/>
</dbReference>
<gene>
    <name evidence="3" type="ORF">TCAL_09563</name>
</gene>
<sequence>MGEQGFIVFGVHLCRSNIDEDWGLECQPTEGNKPQLRVTQTKIESPASMEIKVGDIITEINGISCDDLIVEDVMAVFKSSKNELELKVKRGANEDGIDHNGSNLVEENSSRFYLT</sequence>
<comment type="caution">
    <text evidence="3">The sequence shown here is derived from an EMBL/GenBank/DDBJ whole genome shotgun (WGS) entry which is preliminary data.</text>
</comment>
<dbReference type="InterPro" id="IPR001478">
    <property type="entry name" value="PDZ"/>
</dbReference>
<accession>A0A553PTF2</accession>
<evidence type="ECO:0000313" key="3">
    <source>
        <dbReference type="EMBL" id="TRY80955.1"/>
    </source>
</evidence>
<dbReference type="CDD" id="cd00136">
    <property type="entry name" value="PDZ_canonical"/>
    <property type="match status" value="1"/>
</dbReference>
<protein>
    <recommendedName>
        <fullName evidence="2">PDZ domain-containing protein</fullName>
    </recommendedName>
</protein>
<dbReference type="PROSITE" id="PS50106">
    <property type="entry name" value="PDZ"/>
    <property type="match status" value="1"/>
</dbReference>
<feature type="domain" description="PDZ" evidence="2">
    <location>
        <begin position="10"/>
        <end position="92"/>
    </location>
</feature>
<evidence type="ECO:0000313" key="4">
    <source>
        <dbReference type="Proteomes" id="UP000318571"/>
    </source>
</evidence>
<organism evidence="3 4">
    <name type="scientific">Tigriopus californicus</name>
    <name type="common">Marine copepod</name>
    <dbReference type="NCBI Taxonomy" id="6832"/>
    <lineage>
        <taxon>Eukaryota</taxon>
        <taxon>Metazoa</taxon>
        <taxon>Ecdysozoa</taxon>
        <taxon>Arthropoda</taxon>
        <taxon>Crustacea</taxon>
        <taxon>Multicrustacea</taxon>
        <taxon>Hexanauplia</taxon>
        <taxon>Copepoda</taxon>
        <taxon>Harpacticoida</taxon>
        <taxon>Harpacticidae</taxon>
        <taxon>Tigriopus</taxon>
    </lineage>
</organism>
<dbReference type="Pfam" id="PF00595">
    <property type="entry name" value="PDZ"/>
    <property type="match status" value="1"/>
</dbReference>
<name>A0A553PTF2_TIGCA</name>
<dbReference type="SUPFAM" id="SSF50156">
    <property type="entry name" value="PDZ domain-like"/>
    <property type="match status" value="1"/>
</dbReference>
<proteinExistence type="predicted"/>
<dbReference type="InterPro" id="IPR036034">
    <property type="entry name" value="PDZ_sf"/>
</dbReference>
<dbReference type="Gene3D" id="2.30.42.10">
    <property type="match status" value="1"/>
</dbReference>
<evidence type="ECO:0000259" key="2">
    <source>
        <dbReference type="PROSITE" id="PS50106"/>
    </source>
</evidence>
<feature type="compositionally biased region" description="Polar residues" evidence="1">
    <location>
        <begin position="100"/>
        <end position="115"/>
    </location>
</feature>